<evidence type="ECO:0000313" key="1">
    <source>
        <dbReference type="EMBL" id="KAH7854701.1"/>
    </source>
</evidence>
<name>A0ACB7YMV7_9ERIC</name>
<organism evidence="1 2">
    <name type="scientific">Vaccinium darrowii</name>
    <dbReference type="NCBI Taxonomy" id="229202"/>
    <lineage>
        <taxon>Eukaryota</taxon>
        <taxon>Viridiplantae</taxon>
        <taxon>Streptophyta</taxon>
        <taxon>Embryophyta</taxon>
        <taxon>Tracheophyta</taxon>
        <taxon>Spermatophyta</taxon>
        <taxon>Magnoliopsida</taxon>
        <taxon>eudicotyledons</taxon>
        <taxon>Gunneridae</taxon>
        <taxon>Pentapetalae</taxon>
        <taxon>asterids</taxon>
        <taxon>Ericales</taxon>
        <taxon>Ericaceae</taxon>
        <taxon>Vaccinioideae</taxon>
        <taxon>Vaccinieae</taxon>
        <taxon>Vaccinium</taxon>
    </lineage>
</organism>
<sequence>MDNIPDSKNQSWLKILFSSYRIVKDSVIPAKRSNRGSKFGFVRFDCSVLAGVAISRANGLEVEGFYLFVKKASFDLENKRKTSGAMD</sequence>
<accession>A0ACB7YMV7</accession>
<proteinExistence type="predicted"/>
<gene>
    <name evidence="1" type="ORF">Vadar_016927</name>
</gene>
<keyword evidence="2" id="KW-1185">Reference proteome</keyword>
<comment type="caution">
    <text evidence="1">The sequence shown here is derived from an EMBL/GenBank/DDBJ whole genome shotgun (WGS) entry which is preliminary data.</text>
</comment>
<reference evidence="1 2" key="1">
    <citation type="journal article" date="2021" name="Hortic Res">
        <title>High-quality reference genome and annotation aids understanding of berry development for evergreen blueberry (Vaccinium darrowii).</title>
        <authorList>
            <person name="Yu J."/>
            <person name="Hulse-Kemp A.M."/>
            <person name="Babiker E."/>
            <person name="Staton M."/>
        </authorList>
    </citation>
    <scope>NUCLEOTIDE SEQUENCE [LARGE SCALE GENOMIC DNA]</scope>
    <source>
        <strain evidence="2">cv. NJ 8807/NJ 8810</strain>
        <tissue evidence="1">Young leaf</tissue>
    </source>
</reference>
<evidence type="ECO:0000313" key="2">
    <source>
        <dbReference type="Proteomes" id="UP000828048"/>
    </source>
</evidence>
<dbReference type="Proteomes" id="UP000828048">
    <property type="component" value="Chromosome 11"/>
</dbReference>
<dbReference type="EMBL" id="CM037161">
    <property type="protein sequence ID" value="KAH7854701.1"/>
    <property type="molecule type" value="Genomic_DNA"/>
</dbReference>
<protein>
    <submittedName>
        <fullName evidence="1">Uncharacterized protein</fullName>
    </submittedName>
</protein>